<dbReference type="GO" id="GO:0072045">
    <property type="term" value="P:convergent extension involved in nephron morphogenesis"/>
    <property type="evidence" value="ECO:0007669"/>
    <property type="project" value="Ensembl"/>
</dbReference>
<dbReference type="PROSITE" id="PS00022">
    <property type="entry name" value="EGF_1"/>
    <property type="match status" value="1"/>
</dbReference>
<dbReference type="GO" id="GO:0060041">
    <property type="term" value="P:retina development in camera-type eye"/>
    <property type="evidence" value="ECO:0007669"/>
    <property type="project" value="Ensembl"/>
</dbReference>
<dbReference type="GO" id="GO:0001843">
    <property type="term" value="P:neural tube closure"/>
    <property type="evidence" value="ECO:0007669"/>
    <property type="project" value="Ensembl"/>
</dbReference>
<dbReference type="FunFam" id="2.10.25.10:FF:000421">
    <property type="entry name" value="Teratocarcinoma-derived growth factor"/>
    <property type="match status" value="1"/>
</dbReference>
<dbReference type="GO" id="GO:0060975">
    <property type="term" value="P:cardioblast migration to the midline involved in heart field formation"/>
    <property type="evidence" value="ECO:0007669"/>
    <property type="project" value="Ensembl"/>
</dbReference>
<dbReference type="GO" id="GO:0001889">
    <property type="term" value="P:liver development"/>
    <property type="evidence" value="ECO:0007669"/>
    <property type="project" value="Ensembl"/>
</dbReference>
<evidence type="ECO:0000256" key="4">
    <source>
        <dbReference type="ARBA" id="ARBA00023180"/>
    </source>
</evidence>
<dbReference type="Proteomes" id="UP000694548">
    <property type="component" value="Chromosome sgr02"/>
</dbReference>
<dbReference type="GO" id="GO:0048570">
    <property type="term" value="P:notochord morphogenesis"/>
    <property type="evidence" value="ECO:0007669"/>
    <property type="project" value="Ensembl"/>
</dbReference>
<keyword evidence="4" id="KW-0325">Glycoprotein</keyword>
<dbReference type="GO" id="GO:0021999">
    <property type="term" value="P:neural plate anterior/posterior regionalization"/>
    <property type="evidence" value="ECO:0007669"/>
    <property type="project" value="Ensembl"/>
</dbReference>
<dbReference type="GeneTree" id="ENSGT00940000166301"/>
<dbReference type="Pfam" id="PF09443">
    <property type="entry name" value="CFC"/>
    <property type="match status" value="1"/>
</dbReference>
<reference evidence="6" key="1">
    <citation type="submission" date="2014-08" db="EMBL/GenBank/DDBJ databases">
        <authorList>
            <person name="Senf B."/>
            <person name="Petzold A."/>
            <person name="Downie B.R."/>
            <person name="Koch P."/>
            <person name="Platzer M."/>
        </authorList>
    </citation>
    <scope>NUCLEOTIDE SEQUENCE [LARGE SCALE GENOMIC DNA]</scope>
    <source>
        <strain evidence="6">GRZ</strain>
    </source>
</reference>
<dbReference type="GO" id="GO:0048854">
    <property type="term" value="P:brain morphogenesis"/>
    <property type="evidence" value="ECO:0007669"/>
    <property type="project" value="Ensembl"/>
</dbReference>
<dbReference type="GO" id="GO:0008354">
    <property type="term" value="P:germ cell migration"/>
    <property type="evidence" value="ECO:0007669"/>
    <property type="project" value="Ensembl"/>
</dbReference>
<keyword evidence="3" id="KW-1015">Disulfide bond</keyword>
<dbReference type="GO" id="GO:0021508">
    <property type="term" value="P:floor plate formation"/>
    <property type="evidence" value="ECO:0007669"/>
    <property type="project" value="Ensembl"/>
</dbReference>
<dbReference type="Ensembl" id="ENSNFUT00015008094.1">
    <property type="protein sequence ID" value="ENSNFUP00015007693.1"/>
    <property type="gene ID" value="ENSNFUG00015003782.1"/>
</dbReference>
<proteinExistence type="inferred from homology"/>
<sequence>MKSSHLSQEFLDQFVQVNSSNSGERKHRDAGAVMPFVGLTRADLSRSCCKNGGTCFLGSFCICPPFFTGRNCDYDTRIRRCDFIPHGEWVQKGCSYCRCMYGVLHCVPHVFHKDCGKDGCAPVQHAPFVFNRVVCDRSLQEHTQLQQDVVFFAAEGGLGRR</sequence>
<dbReference type="GO" id="GO:0021537">
    <property type="term" value="P:telencephalon development"/>
    <property type="evidence" value="ECO:0007669"/>
    <property type="project" value="Ensembl"/>
</dbReference>
<organism evidence="6 7">
    <name type="scientific">Nothobranchius furzeri</name>
    <name type="common">Turquoise killifish</name>
    <dbReference type="NCBI Taxonomy" id="105023"/>
    <lineage>
        <taxon>Eukaryota</taxon>
        <taxon>Metazoa</taxon>
        <taxon>Chordata</taxon>
        <taxon>Craniata</taxon>
        <taxon>Vertebrata</taxon>
        <taxon>Euteleostomi</taxon>
        <taxon>Actinopterygii</taxon>
        <taxon>Neopterygii</taxon>
        <taxon>Teleostei</taxon>
        <taxon>Neoteleostei</taxon>
        <taxon>Acanthomorphata</taxon>
        <taxon>Ovalentaria</taxon>
        <taxon>Atherinomorphae</taxon>
        <taxon>Cyprinodontiformes</taxon>
        <taxon>Nothobranchiidae</taxon>
        <taxon>Nothobranchius</taxon>
    </lineage>
</organism>
<dbReference type="GO" id="GO:0030325">
    <property type="term" value="P:adrenal gland development"/>
    <property type="evidence" value="ECO:0007669"/>
    <property type="project" value="Ensembl"/>
</dbReference>
<feature type="domain" description="EGF-like" evidence="5">
    <location>
        <begin position="61"/>
        <end position="72"/>
    </location>
</feature>
<dbReference type="GO" id="GO:0048339">
    <property type="term" value="P:paraxial mesoderm development"/>
    <property type="evidence" value="ECO:0007669"/>
    <property type="project" value="Ensembl"/>
</dbReference>
<dbReference type="GO" id="GO:0009897">
    <property type="term" value="C:external side of plasma membrane"/>
    <property type="evidence" value="ECO:0007669"/>
    <property type="project" value="Ensembl"/>
</dbReference>
<evidence type="ECO:0000313" key="6">
    <source>
        <dbReference type="Ensembl" id="ENSNFUP00015007693.1"/>
    </source>
</evidence>
<dbReference type="GO" id="GO:0001756">
    <property type="term" value="P:somitogenesis"/>
    <property type="evidence" value="ECO:0007669"/>
    <property type="project" value="Ensembl"/>
</dbReference>
<accession>A0A8C6KPG4</accession>
<dbReference type="GO" id="GO:0021501">
    <property type="term" value="P:prechordal plate formation"/>
    <property type="evidence" value="ECO:0007669"/>
    <property type="project" value="Ensembl"/>
</dbReference>
<keyword evidence="2" id="KW-0245">EGF-like domain</keyword>
<dbReference type="CDD" id="cd00054">
    <property type="entry name" value="EGF_CA"/>
    <property type="match status" value="1"/>
</dbReference>
<dbReference type="GO" id="GO:0035775">
    <property type="term" value="P:pronephric glomerulus morphogenesis"/>
    <property type="evidence" value="ECO:0007669"/>
    <property type="project" value="Ensembl"/>
</dbReference>
<dbReference type="Gene3D" id="2.10.25.10">
    <property type="entry name" value="Laminin"/>
    <property type="match status" value="1"/>
</dbReference>
<evidence type="ECO:0000256" key="2">
    <source>
        <dbReference type="ARBA" id="ARBA00022536"/>
    </source>
</evidence>
<dbReference type="GO" id="GO:0031018">
    <property type="term" value="P:endocrine pancreas development"/>
    <property type="evidence" value="ECO:0007669"/>
    <property type="project" value="Ensembl"/>
</dbReference>
<dbReference type="GO" id="GO:0007368">
    <property type="term" value="P:determination of left/right symmetry"/>
    <property type="evidence" value="ECO:0007669"/>
    <property type="project" value="Ensembl"/>
</dbReference>
<dbReference type="GO" id="GO:0060027">
    <property type="term" value="P:convergent extension involved in gastrulation"/>
    <property type="evidence" value="ECO:0007669"/>
    <property type="project" value="Ensembl"/>
</dbReference>
<dbReference type="GO" id="GO:0007398">
    <property type="term" value="P:ectoderm development"/>
    <property type="evidence" value="ECO:0007669"/>
    <property type="project" value="Ensembl"/>
</dbReference>
<dbReference type="GO" id="GO:0021854">
    <property type="term" value="P:hypothalamus development"/>
    <property type="evidence" value="ECO:0007669"/>
    <property type="project" value="Ensembl"/>
</dbReference>
<evidence type="ECO:0000256" key="1">
    <source>
        <dbReference type="ARBA" id="ARBA00007384"/>
    </source>
</evidence>
<dbReference type="InterPro" id="IPR000742">
    <property type="entry name" value="EGF"/>
</dbReference>
<dbReference type="GO" id="GO:0060037">
    <property type="term" value="P:pharyngeal system development"/>
    <property type="evidence" value="ECO:0007669"/>
    <property type="project" value="Ensembl"/>
</dbReference>
<name>A0A8C6KPG4_NOTFU</name>
<dbReference type="GO" id="GO:0001706">
    <property type="term" value="P:endoderm formation"/>
    <property type="evidence" value="ECO:0007669"/>
    <property type="project" value="Ensembl"/>
</dbReference>
<evidence type="ECO:0000313" key="7">
    <source>
        <dbReference type="Proteomes" id="UP000694548"/>
    </source>
</evidence>
<comment type="similarity">
    <text evidence="1">Belongs to the EGF-CFC (Cripto-1/FRL1/Cryptic) family.</text>
</comment>
<reference evidence="6" key="2">
    <citation type="submission" date="2025-08" db="UniProtKB">
        <authorList>
            <consortium name="Ensembl"/>
        </authorList>
    </citation>
    <scope>IDENTIFICATION</scope>
</reference>
<evidence type="ECO:0000259" key="5">
    <source>
        <dbReference type="PROSITE" id="PS00022"/>
    </source>
</evidence>
<reference evidence="6" key="3">
    <citation type="submission" date="2025-09" db="UniProtKB">
        <authorList>
            <consortium name="Ensembl"/>
        </authorList>
    </citation>
    <scope>IDENTIFICATION</scope>
</reference>
<dbReference type="GO" id="GO:0090008">
    <property type="term" value="P:hypoblast development"/>
    <property type="evidence" value="ECO:0007669"/>
    <property type="project" value="Ensembl"/>
</dbReference>
<protein>
    <submittedName>
        <fullName evidence="6">Teratocarcinoma-derived growth factor 1</fullName>
    </submittedName>
</protein>
<dbReference type="SUPFAM" id="SSF57196">
    <property type="entry name" value="EGF/Laminin"/>
    <property type="match status" value="2"/>
</dbReference>
<dbReference type="GO" id="GO:0001707">
    <property type="term" value="P:mesoderm formation"/>
    <property type="evidence" value="ECO:0007669"/>
    <property type="project" value="Ensembl"/>
</dbReference>
<dbReference type="InterPro" id="IPR019011">
    <property type="entry name" value="Cryptic/Cripto_CFC-dom"/>
</dbReference>
<keyword evidence="7" id="KW-1185">Reference proteome</keyword>
<dbReference type="GO" id="GO:0050930">
    <property type="term" value="P:induction of positive chemotaxis"/>
    <property type="evidence" value="ECO:0007669"/>
    <property type="project" value="Ensembl"/>
</dbReference>
<dbReference type="AlphaFoldDB" id="A0A8C6KPG4"/>
<dbReference type="GO" id="GO:0048382">
    <property type="term" value="P:mesendoderm development"/>
    <property type="evidence" value="ECO:0007669"/>
    <property type="project" value="Ensembl"/>
</dbReference>
<dbReference type="GO" id="GO:0048565">
    <property type="term" value="P:digestive tract development"/>
    <property type="evidence" value="ECO:0007669"/>
    <property type="project" value="Ensembl"/>
</dbReference>
<dbReference type="GO" id="GO:0046619">
    <property type="term" value="P:lens placode formation involved in camera-type eye formation"/>
    <property type="evidence" value="ECO:0007669"/>
    <property type="project" value="Ensembl"/>
</dbReference>
<evidence type="ECO:0000256" key="3">
    <source>
        <dbReference type="ARBA" id="ARBA00023157"/>
    </source>
</evidence>
<dbReference type="GO" id="GO:0009953">
    <property type="term" value="P:dorsal/ventral pattern formation"/>
    <property type="evidence" value="ECO:0007669"/>
    <property type="project" value="Ensembl"/>
</dbReference>
<dbReference type="GO" id="GO:0007165">
    <property type="term" value="P:signal transduction"/>
    <property type="evidence" value="ECO:0007669"/>
    <property type="project" value="UniProtKB-ARBA"/>
</dbReference>